<dbReference type="EMBL" id="QLAG01000071">
    <property type="protein sequence ID" value="TLX58296.1"/>
    <property type="molecule type" value="Genomic_DNA"/>
</dbReference>
<name>A0A5R9Q7L5_9GAMM</name>
<keyword evidence="3" id="KW-1185">Reference proteome</keyword>
<evidence type="ECO:0000313" key="2">
    <source>
        <dbReference type="EMBL" id="TLX58296.1"/>
    </source>
</evidence>
<evidence type="ECO:0000313" key="3">
    <source>
        <dbReference type="Proteomes" id="UP000306753"/>
    </source>
</evidence>
<dbReference type="AlphaFoldDB" id="A0A5R9Q7L5"/>
<protein>
    <submittedName>
        <fullName evidence="2">Cytochrome c</fullName>
    </submittedName>
</protein>
<sequence length="30" mass="3149">EQPISNKVPGPFGPGEQPTAFVMRIVPPGT</sequence>
<dbReference type="Proteomes" id="UP000306753">
    <property type="component" value="Unassembled WGS sequence"/>
</dbReference>
<proteinExistence type="predicted"/>
<evidence type="ECO:0000256" key="1">
    <source>
        <dbReference type="SAM" id="MobiDB-lite"/>
    </source>
</evidence>
<accession>A0A5R9Q7L5</accession>
<feature type="non-terminal residue" evidence="2">
    <location>
        <position position="1"/>
    </location>
</feature>
<organism evidence="2 3">
    <name type="scientific">Stutzerimonas nosocomialis</name>
    <dbReference type="NCBI Taxonomy" id="1056496"/>
    <lineage>
        <taxon>Bacteria</taxon>
        <taxon>Pseudomonadati</taxon>
        <taxon>Pseudomonadota</taxon>
        <taxon>Gammaproteobacteria</taxon>
        <taxon>Pseudomonadales</taxon>
        <taxon>Pseudomonadaceae</taxon>
        <taxon>Stutzerimonas</taxon>
    </lineage>
</organism>
<gene>
    <name evidence="2" type="ORF">DN820_22265</name>
</gene>
<feature type="region of interest" description="Disordered" evidence="1">
    <location>
        <begin position="1"/>
        <end position="30"/>
    </location>
</feature>
<reference evidence="2 3" key="1">
    <citation type="journal article" date="2017" name="Eur. J. Clin. Microbiol. Infect. Dis.">
        <title>Uncommonly isolated clinical Pseudomonas: identification and phylogenetic assignation.</title>
        <authorList>
            <person name="Mulet M."/>
            <person name="Gomila M."/>
            <person name="Ramirez A."/>
            <person name="Cardew S."/>
            <person name="Moore E.R."/>
            <person name="Lalucat J."/>
            <person name="Garcia-Valdes E."/>
        </authorList>
    </citation>
    <scope>NUCLEOTIDE SEQUENCE [LARGE SCALE GENOMIC DNA]</scope>
    <source>
        <strain evidence="2 3">SD129</strain>
    </source>
</reference>
<comment type="caution">
    <text evidence="2">The sequence shown here is derived from an EMBL/GenBank/DDBJ whole genome shotgun (WGS) entry which is preliminary data.</text>
</comment>